<protein>
    <submittedName>
        <fullName evidence="9">Protein TolR</fullName>
    </submittedName>
</protein>
<gene>
    <name evidence="9" type="ORF">DFE_1611</name>
</gene>
<evidence type="ECO:0000313" key="10">
    <source>
        <dbReference type="Proteomes" id="UP000269883"/>
    </source>
</evidence>
<evidence type="ECO:0000313" key="9">
    <source>
        <dbReference type="EMBL" id="BBD08337.1"/>
    </source>
</evidence>
<accession>A0A2Z6AYJ8</accession>
<dbReference type="Gene3D" id="3.30.420.270">
    <property type="match status" value="1"/>
</dbReference>
<keyword evidence="10" id="KW-1185">Reference proteome</keyword>
<dbReference type="EMBL" id="AP017378">
    <property type="protein sequence ID" value="BBD08337.1"/>
    <property type="molecule type" value="Genomic_DNA"/>
</dbReference>
<keyword evidence="7" id="KW-0653">Protein transport</keyword>
<evidence type="ECO:0000256" key="3">
    <source>
        <dbReference type="ARBA" id="ARBA00022475"/>
    </source>
</evidence>
<keyword evidence="6 8" id="KW-0472">Membrane</keyword>
<dbReference type="InterPro" id="IPR003400">
    <property type="entry name" value="ExbD"/>
</dbReference>
<dbReference type="GO" id="GO:0022857">
    <property type="term" value="F:transmembrane transporter activity"/>
    <property type="evidence" value="ECO:0007669"/>
    <property type="project" value="InterPro"/>
</dbReference>
<comment type="subcellular location">
    <subcellularLocation>
        <location evidence="1">Cell membrane</location>
        <topology evidence="1">Single-pass membrane protein</topology>
    </subcellularLocation>
    <subcellularLocation>
        <location evidence="7">Cell membrane</location>
        <topology evidence="7">Single-pass type II membrane protein</topology>
    </subcellularLocation>
</comment>
<comment type="similarity">
    <text evidence="2 7">Belongs to the ExbD/TolR family.</text>
</comment>
<dbReference type="AlphaFoldDB" id="A0A2Z6AYJ8"/>
<reference evidence="9 10" key="1">
    <citation type="journal article" date="2018" name="Sci. Adv.">
        <title>Multi-heme cytochromes provide a pathway for survival in energy-limited environments.</title>
        <authorList>
            <person name="Deng X."/>
            <person name="Dohmae N."/>
            <person name="Nealson K.H."/>
            <person name="Hashimoto K."/>
            <person name="Okamoto A."/>
        </authorList>
    </citation>
    <scope>NUCLEOTIDE SEQUENCE [LARGE SCALE GENOMIC DNA]</scope>
    <source>
        <strain evidence="9 10">IS5</strain>
    </source>
</reference>
<dbReference type="Pfam" id="PF02472">
    <property type="entry name" value="ExbD"/>
    <property type="match status" value="1"/>
</dbReference>
<organism evidence="9 10">
    <name type="scientific">Desulfovibrio ferrophilus</name>
    <dbReference type="NCBI Taxonomy" id="241368"/>
    <lineage>
        <taxon>Bacteria</taxon>
        <taxon>Pseudomonadati</taxon>
        <taxon>Thermodesulfobacteriota</taxon>
        <taxon>Desulfovibrionia</taxon>
        <taxon>Desulfovibrionales</taxon>
        <taxon>Desulfovibrionaceae</taxon>
        <taxon>Desulfovibrio</taxon>
    </lineage>
</organism>
<proteinExistence type="inferred from homology"/>
<dbReference type="OrthoDB" id="9798629at2"/>
<evidence type="ECO:0000256" key="2">
    <source>
        <dbReference type="ARBA" id="ARBA00005811"/>
    </source>
</evidence>
<keyword evidence="3" id="KW-1003">Cell membrane</keyword>
<keyword evidence="7" id="KW-0813">Transport</keyword>
<evidence type="ECO:0000256" key="6">
    <source>
        <dbReference type="ARBA" id="ARBA00023136"/>
    </source>
</evidence>
<dbReference type="GO" id="GO:0015031">
    <property type="term" value="P:protein transport"/>
    <property type="evidence" value="ECO:0007669"/>
    <property type="project" value="UniProtKB-KW"/>
</dbReference>
<dbReference type="PANTHER" id="PTHR30558:SF7">
    <property type="entry name" value="TOL-PAL SYSTEM PROTEIN TOLR"/>
    <property type="match status" value="1"/>
</dbReference>
<evidence type="ECO:0000256" key="8">
    <source>
        <dbReference type="SAM" id="Phobius"/>
    </source>
</evidence>
<dbReference type="RefSeq" id="WP_126378348.1">
    <property type="nucleotide sequence ID" value="NZ_AP017378.1"/>
</dbReference>
<dbReference type="PANTHER" id="PTHR30558">
    <property type="entry name" value="EXBD MEMBRANE COMPONENT OF PMF-DRIVEN MACROMOLECULE IMPORT SYSTEM"/>
    <property type="match status" value="1"/>
</dbReference>
<evidence type="ECO:0000256" key="5">
    <source>
        <dbReference type="ARBA" id="ARBA00022989"/>
    </source>
</evidence>
<dbReference type="Proteomes" id="UP000269883">
    <property type="component" value="Chromosome"/>
</dbReference>
<keyword evidence="5 8" id="KW-1133">Transmembrane helix</keyword>
<dbReference type="KEGG" id="dfl:DFE_1611"/>
<evidence type="ECO:0000256" key="1">
    <source>
        <dbReference type="ARBA" id="ARBA00004162"/>
    </source>
</evidence>
<feature type="transmembrane region" description="Helical" evidence="8">
    <location>
        <begin position="16"/>
        <end position="37"/>
    </location>
</feature>
<keyword evidence="4 7" id="KW-0812">Transmembrane</keyword>
<dbReference type="GO" id="GO:0005886">
    <property type="term" value="C:plasma membrane"/>
    <property type="evidence" value="ECO:0007669"/>
    <property type="project" value="UniProtKB-SubCell"/>
</dbReference>
<evidence type="ECO:0000256" key="4">
    <source>
        <dbReference type="ARBA" id="ARBA00022692"/>
    </source>
</evidence>
<sequence length="142" mass="15792">MAHIPTKNGFIADINVTPFVDVMLVLLIIFMVTAPLMTQGLEVELPETKTVRTLPKDKDHMVLTIKKDGSLFLDEYAVKPGELEGHLKRLVKADRKFLYLRADKDVTYGTVVAVMGEVKSAGIDKMGVVAEPIDERPKAKKK</sequence>
<evidence type="ECO:0000256" key="7">
    <source>
        <dbReference type="RuleBase" id="RU003879"/>
    </source>
</evidence>
<name>A0A2Z6AYJ8_9BACT</name>